<dbReference type="RefSeq" id="WP_053224832.1">
    <property type="nucleotide sequence ID" value="NZ_JSVA01000019.1"/>
</dbReference>
<dbReference type="PATRIC" id="fig|1566026.4.peg.1597"/>
<keyword evidence="2" id="KW-1185">Reference proteome</keyword>
<protein>
    <submittedName>
        <fullName evidence="1">Uncharacterized protein</fullName>
    </submittedName>
</protein>
<name>A0A0L8AHR1_9BACT</name>
<proteinExistence type="predicted"/>
<evidence type="ECO:0000313" key="2">
    <source>
        <dbReference type="Proteomes" id="UP000036908"/>
    </source>
</evidence>
<sequence length="484" mass="52222">MQDSQNPKNASSEIPMGELLSYHQKMAEKYKDTDPLQVTTSPDLLALMIFNGYYSMDNTPGAFFTVDTNIHIQNGSSTPIYDLALIICMDGKTSYRVPFTGTFDGTHLIQTGTAANTFGISLTFTHSGQQNGTTASFSGSITPYGGTPVTVTGKTYNNPIPYAQYIGEYYETVPLHLSPSKTTKTMLPVMKIEDNYQISYDITGNGTLSTVGSFSYNLNMYFFSFTEGNNSISLIMGTAAAGGFACNNMTVNNTSHTVVSRSLQTIPFPVMASNEIPSLTPGAAKDLAQFSGYYSLPSITPLAFISIEAQYINGLGDDYVVMIGVSLDGVTSQGFYFDTTMSFVENKLTMPNQAITLTFNKAYDPANRSLASVAGTVMGHNNVTGYTLFNPVPLSAFGGVPMTNKQGVKLTVVNDNEVVYAGTQITTPMKSILYVPIMYILAYPSTNPTTVMSFGTDGKRGNTCIITDNNGIYVTYAIPNESAN</sequence>
<dbReference type="AlphaFoldDB" id="A0A0L8AHR1"/>
<dbReference type="OrthoDB" id="1183972at2"/>
<comment type="caution">
    <text evidence="1">The sequence shown here is derived from an EMBL/GenBank/DDBJ whole genome shotgun (WGS) entry which is preliminary data.</text>
</comment>
<evidence type="ECO:0000313" key="1">
    <source>
        <dbReference type="EMBL" id="KOF01670.1"/>
    </source>
</evidence>
<organism evidence="1 2">
    <name type="scientific">Roseivirga seohaensis subsp. aquiponti</name>
    <dbReference type="NCBI Taxonomy" id="1566026"/>
    <lineage>
        <taxon>Bacteria</taxon>
        <taxon>Pseudomonadati</taxon>
        <taxon>Bacteroidota</taxon>
        <taxon>Cytophagia</taxon>
        <taxon>Cytophagales</taxon>
        <taxon>Roseivirgaceae</taxon>
        <taxon>Roseivirga</taxon>
    </lineage>
</organism>
<accession>A0A0L8AHR1</accession>
<dbReference type="EMBL" id="JSVA01000019">
    <property type="protein sequence ID" value="KOF01670.1"/>
    <property type="molecule type" value="Genomic_DNA"/>
</dbReference>
<gene>
    <name evidence="1" type="ORF">OB69_16375</name>
</gene>
<dbReference type="Proteomes" id="UP000036908">
    <property type="component" value="Unassembled WGS sequence"/>
</dbReference>
<reference evidence="2" key="1">
    <citation type="submission" date="2014-11" db="EMBL/GenBank/DDBJ databases">
        <title>Genome sequencing of Roseivirga sp. D-25.</title>
        <authorList>
            <person name="Selvaratnam C."/>
            <person name="Thevarajoo S."/>
            <person name="Goh K.M."/>
            <person name="Eee R."/>
            <person name="Chan K.-G."/>
            <person name="Chong C.S."/>
        </authorList>
    </citation>
    <scope>NUCLEOTIDE SEQUENCE [LARGE SCALE GENOMIC DNA]</scope>
    <source>
        <strain evidence="2">D-25</strain>
    </source>
</reference>